<comment type="caution">
    <text evidence="2">The sequence shown here is derived from an EMBL/GenBank/DDBJ whole genome shotgun (WGS) entry which is preliminary data.</text>
</comment>
<keyword evidence="3" id="KW-1185">Reference proteome</keyword>
<dbReference type="EMBL" id="JAFITR010000068">
    <property type="protein sequence ID" value="MBN4067124.1"/>
    <property type="molecule type" value="Genomic_DNA"/>
</dbReference>
<protein>
    <submittedName>
        <fullName evidence="2">Type II secretion system protein</fullName>
    </submittedName>
</protein>
<keyword evidence="1" id="KW-0472">Membrane</keyword>
<sequence length="123" mass="14125">MKKRQKKRYITLIELMVVIAIIGIISGVLAYNLRGSLEEGKAFKTQEGSKQLAHILELEAATRASEEEVLEQWEEVVRHSPYVNDPRDLLNDGWGKSFNVSLDNNGRFIVSSERYAKYKERRG</sequence>
<proteinExistence type="predicted"/>
<reference evidence="2 3" key="1">
    <citation type="submission" date="2021-02" db="EMBL/GenBank/DDBJ databases">
        <title>Activity-based single-cell genomes from oceanic crustal fluid captures similar information to metagenomic and metatranscriptomic surveys with orders of magnitude less sampling.</title>
        <authorList>
            <person name="D'Angelo T.S."/>
            <person name="Orcutt B.N."/>
        </authorList>
    </citation>
    <scope>NUCLEOTIDE SEQUENCE [LARGE SCALE GENOMIC DNA]</scope>
    <source>
        <strain evidence="2">AH-315-G07</strain>
    </source>
</reference>
<feature type="transmembrane region" description="Helical" evidence="1">
    <location>
        <begin position="12"/>
        <end position="33"/>
    </location>
</feature>
<gene>
    <name evidence="2" type="ORF">JYU14_03470</name>
</gene>
<dbReference type="InterPro" id="IPR045584">
    <property type="entry name" value="Pilin-like"/>
</dbReference>
<dbReference type="NCBIfam" id="TIGR02532">
    <property type="entry name" value="IV_pilin_GFxxxE"/>
    <property type="match status" value="1"/>
</dbReference>
<evidence type="ECO:0000313" key="3">
    <source>
        <dbReference type="Proteomes" id="UP000722121"/>
    </source>
</evidence>
<keyword evidence="1" id="KW-0812">Transmembrane</keyword>
<dbReference type="Proteomes" id="UP000722121">
    <property type="component" value="Unassembled WGS sequence"/>
</dbReference>
<dbReference type="SUPFAM" id="SSF54523">
    <property type="entry name" value="Pili subunits"/>
    <property type="match status" value="1"/>
</dbReference>
<accession>A0ABS3AUD5</accession>
<evidence type="ECO:0000256" key="1">
    <source>
        <dbReference type="SAM" id="Phobius"/>
    </source>
</evidence>
<keyword evidence="1" id="KW-1133">Transmembrane helix</keyword>
<name>A0ABS3AUD5_9BACT</name>
<dbReference type="Gene3D" id="3.30.700.10">
    <property type="entry name" value="Glycoprotein, Type 4 Pilin"/>
    <property type="match status" value="1"/>
</dbReference>
<evidence type="ECO:0000313" key="2">
    <source>
        <dbReference type="EMBL" id="MBN4067124.1"/>
    </source>
</evidence>
<dbReference type="InterPro" id="IPR012902">
    <property type="entry name" value="N_methyl_site"/>
</dbReference>
<organism evidence="2 3">
    <name type="scientific">Simkania negevensis</name>
    <dbReference type="NCBI Taxonomy" id="83561"/>
    <lineage>
        <taxon>Bacteria</taxon>
        <taxon>Pseudomonadati</taxon>
        <taxon>Chlamydiota</taxon>
        <taxon>Chlamydiia</taxon>
        <taxon>Parachlamydiales</taxon>
        <taxon>Simkaniaceae</taxon>
        <taxon>Simkania</taxon>
    </lineage>
</organism>